<evidence type="ECO:0000313" key="3">
    <source>
        <dbReference type="Proteomes" id="UP000219494"/>
    </source>
</evidence>
<keyword evidence="1" id="KW-0812">Transmembrane</keyword>
<protein>
    <recommendedName>
        <fullName evidence="4">Phage shock protein B</fullName>
    </recommendedName>
</protein>
<organism evidence="2 3">
    <name type="scientific">Sphingomonas guangdongensis</name>
    <dbReference type="NCBI Taxonomy" id="1141890"/>
    <lineage>
        <taxon>Bacteria</taxon>
        <taxon>Pseudomonadati</taxon>
        <taxon>Pseudomonadota</taxon>
        <taxon>Alphaproteobacteria</taxon>
        <taxon>Sphingomonadales</taxon>
        <taxon>Sphingomonadaceae</taxon>
        <taxon>Sphingomonas</taxon>
    </lineage>
</organism>
<proteinExistence type="predicted"/>
<keyword evidence="1" id="KW-0472">Membrane</keyword>
<evidence type="ECO:0000313" key="2">
    <source>
        <dbReference type="EMBL" id="SOB87644.1"/>
    </source>
</evidence>
<dbReference type="RefSeq" id="WP_245858523.1">
    <property type="nucleotide sequence ID" value="NZ_OBMI01000003.1"/>
</dbReference>
<name>A0A285R1E6_9SPHN</name>
<evidence type="ECO:0000256" key="1">
    <source>
        <dbReference type="SAM" id="Phobius"/>
    </source>
</evidence>
<evidence type="ECO:0008006" key="4">
    <source>
        <dbReference type="Google" id="ProtNLM"/>
    </source>
</evidence>
<keyword evidence="3" id="KW-1185">Reference proteome</keyword>
<reference evidence="2 3" key="1">
    <citation type="submission" date="2017-07" db="EMBL/GenBank/DDBJ databases">
        <authorList>
            <person name="Sun Z.S."/>
            <person name="Albrecht U."/>
            <person name="Echele G."/>
            <person name="Lee C.C."/>
        </authorList>
    </citation>
    <scope>NUCLEOTIDE SEQUENCE [LARGE SCALE GENOMIC DNA]</scope>
    <source>
        <strain evidence="2 3">CGMCC 1.12672</strain>
    </source>
</reference>
<gene>
    <name evidence="2" type="ORF">SAMN06297144_2780</name>
</gene>
<feature type="transmembrane region" description="Helical" evidence="1">
    <location>
        <begin position="6"/>
        <end position="23"/>
    </location>
</feature>
<accession>A0A285R1E6</accession>
<dbReference type="EMBL" id="OBMI01000003">
    <property type="protein sequence ID" value="SOB87644.1"/>
    <property type="molecule type" value="Genomic_DNA"/>
</dbReference>
<dbReference type="AlphaFoldDB" id="A0A285R1E6"/>
<dbReference type="Proteomes" id="UP000219494">
    <property type="component" value="Unassembled WGS sequence"/>
</dbReference>
<keyword evidence="1" id="KW-1133">Transmembrane helix</keyword>
<sequence length="95" mass="10812">MTGGQFMVVLIVAIVMFSSIIKAKRGIRHRKYGPHGERGYSVRDDAAVSAENHRLKGEIADLRERIQVLERVVTDNEGSLRLDREIEKLRGPREN</sequence>